<dbReference type="KEGG" id="palw:PSAL_005820"/>
<dbReference type="EMBL" id="CP060436">
    <property type="protein sequence ID" value="QPM89366.1"/>
    <property type="molecule type" value="Genomic_DNA"/>
</dbReference>
<evidence type="ECO:0000313" key="1">
    <source>
        <dbReference type="EMBL" id="QPM89366.1"/>
    </source>
</evidence>
<sequence length="81" mass="8492">MTVARVEVVERHELPFGHLVSVLTVSACGARQWGLRADGLSKDGSRPQSTLIASGFIDADLPVQLRALADALEALGGGHEA</sequence>
<evidence type="ECO:0000313" key="2">
    <source>
        <dbReference type="Proteomes" id="UP000283786"/>
    </source>
</evidence>
<dbReference type="AlphaFoldDB" id="A0A418SDB0"/>
<gene>
    <name evidence="1" type="ORF">PSAL_005820</name>
</gene>
<keyword evidence="2" id="KW-1185">Reference proteome</keyword>
<accession>A0A418SDB0</accession>
<name>A0A418SDB0_9RHOB</name>
<reference evidence="1 2" key="1">
    <citation type="submission" date="2020-08" db="EMBL/GenBank/DDBJ databases">
        <title>Genome sequence of Rhodobacteraceae bacterium Lw-13e.</title>
        <authorList>
            <person name="Poehlein A."/>
            <person name="Wolter L."/>
            <person name="Daniel R."/>
            <person name="Brinkhoff T."/>
        </authorList>
    </citation>
    <scope>NUCLEOTIDE SEQUENCE [LARGE SCALE GENOMIC DNA]</scope>
    <source>
        <strain evidence="1 2">Lw-13e</strain>
    </source>
</reference>
<proteinExistence type="predicted"/>
<protein>
    <submittedName>
        <fullName evidence="1">Uncharacterized protein</fullName>
    </submittedName>
</protein>
<dbReference type="Proteomes" id="UP000283786">
    <property type="component" value="Chromosome"/>
</dbReference>
<organism evidence="1 2">
    <name type="scientific">Pseudooceanicola algae</name>
    <dbReference type="NCBI Taxonomy" id="1537215"/>
    <lineage>
        <taxon>Bacteria</taxon>
        <taxon>Pseudomonadati</taxon>
        <taxon>Pseudomonadota</taxon>
        <taxon>Alphaproteobacteria</taxon>
        <taxon>Rhodobacterales</taxon>
        <taxon>Paracoccaceae</taxon>
        <taxon>Pseudooceanicola</taxon>
    </lineage>
</organism>
<dbReference type="PROSITE" id="PS51257">
    <property type="entry name" value="PROKAR_LIPOPROTEIN"/>
    <property type="match status" value="1"/>
</dbReference>